<dbReference type="GO" id="GO:0006820">
    <property type="term" value="P:monoatomic anion transport"/>
    <property type="evidence" value="ECO:0007669"/>
    <property type="project" value="TreeGrafter"/>
</dbReference>
<reference evidence="6 7" key="1">
    <citation type="submission" date="2014-07" db="EMBL/GenBank/DDBJ databases">
        <authorList>
            <person name="Sibley D."/>
            <person name="Venepally P."/>
            <person name="Karamycheva S."/>
            <person name="Hadjithomas M."/>
            <person name="Khan A."/>
            <person name="Brunk B."/>
            <person name="Roos D."/>
            <person name="Caler E."/>
            <person name="Lorenzi H."/>
        </authorList>
    </citation>
    <scope>NUCLEOTIDE SEQUENCE [LARGE SCALE GENOMIC DNA]</scope>
    <source>
        <strain evidence="6 7">FOU</strain>
    </source>
</reference>
<evidence type="ECO:0000256" key="3">
    <source>
        <dbReference type="SAM" id="MobiDB-lite"/>
    </source>
</evidence>
<dbReference type="OrthoDB" id="544685at2759"/>
<dbReference type="Pfam" id="PF00924">
    <property type="entry name" value="MS_channel_2nd"/>
    <property type="match status" value="1"/>
</dbReference>
<dbReference type="InterPro" id="IPR010920">
    <property type="entry name" value="LSM_dom_sf"/>
</dbReference>
<accession>A0A086JZI2</accession>
<dbReference type="SUPFAM" id="SSF50182">
    <property type="entry name" value="Sm-like ribonucleoproteins"/>
    <property type="match status" value="1"/>
</dbReference>
<evidence type="ECO:0000259" key="5">
    <source>
        <dbReference type="Pfam" id="PF00924"/>
    </source>
</evidence>
<gene>
    <name evidence="6" type="ORF">TGFOU_234410E</name>
</gene>
<keyword evidence="4" id="KW-0732">Signal</keyword>
<evidence type="ECO:0000256" key="1">
    <source>
        <dbReference type="ARBA" id="ARBA00004141"/>
    </source>
</evidence>
<evidence type="ECO:0000256" key="2">
    <source>
        <dbReference type="ARBA" id="ARBA00008017"/>
    </source>
</evidence>
<evidence type="ECO:0000313" key="7">
    <source>
        <dbReference type="Proteomes" id="UP000028838"/>
    </source>
</evidence>
<feature type="region of interest" description="Disordered" evidence="3">
    <location>
        <begin position="222"/>
        <end position="245"/>
    </location>
</feature>
<comment type="similarity">
    <text evidence="2">Belongs to the MscS (TC 1.A.23) family.</text>
</comment>
<dbReference type="Proteomes" id="UP000028838">
    <property type="component" value="Unassembled WGS sequence"/>
</dbReference>
<evidence type="ECO:0000313" key="6">
    <source>
        <dbReference type="EMBL" id="KFG37550.1"/>
    </source>
</evidence>
<feature type="region of interest" description="Disordered" evidence="3">
    <location>
        <begin position="499"/>
        <end position="523"/>
    </location>
</feature>
<dbReference type="GO" id="GO:0008381">
    <property type="term" value="F:mechanosensitive monoatomic ion channel activity"/>
    <property type="evidence" value="ECO:0007669"/>
    <property type="project" value="TreeGrafter"/>
</dbReference>
<feature type="signal peptide" evidence="4">
    <location>
        <begin position="1"/>
        <end position="19"/>
    </location>
</feature>
<comment type="caution">
    <text evidence="6">The sequence shown here is derived from an EMBL/GenBank/DDBJ whole genome shotgun (WGS) entry which is preliminary data.</text>
</comment>
<dbReference type="PANTHER" id="PTHR31618">
    <property type="entry name" value="MECHANOSENSITIVE ION CHANNEL PROTEIN 5"/>
    <property type="match status" value="1"/>
</dbReference>
<organism evidence="6 7">
    <name type="scientific">Toxoplasma gondii FOU</name>
    <dbReference type="NCBI Taxonomy" id="943167"/>
    <lineage>
        <taxon>Eukaryota</taxon>
        <taxon>Sar</taxon>
        <taxon>Alveolata</taxon>
        <taxon>Apicomplexa</taxon>
        <taxon>Conoidasida</taxon>
        <taxon>Coccidia</taxon>
        <taxon>Eucoccidiorida</taxon>
        <taxon>Eimeriorina</taxon>
        <taxon>Sarcocystidae</taxon>
        <taxon>Toxoplasma</taxon>
    </lineage>
</organism>
<dbReference type="AlphaFoldDB" id="A0A086JZI2"/>
<dbReference type="GO" id="GO:0005886">
    <property type="term" value="C:plasma membrane"/>
    <property type="evidence" value="ECO:0007669"/>
    <property type="project" value="TreeGrafter"/>
</dbReference>
<feature type="chain" id="PRO_5001808813" evidence="4">
    <location>
        <begin position="20"/>
        <end position="523"/>
    </location>
</feature>
<name>A0A086JZI2_TOXGO</name>
<dbReference type="VEuPathDB" id="ToxoDB:TGFOU_234410E"/>
<evidence type="ECO:0000256" key="4">
    <source>
        <dbReference type="SAM" id="SignalP"/>
    </source>
</evidence>
<dbReference type="InterPro" id="IPR016688">
    <property type="entry name" value="MscS-like_plants/fungi"/>
</dbReference>
<feature type="region of interest" description="Disordered" evidence="3">
    <location>
        <begin position="439"/>
        <end position="473"/>
    </location>
</feature>
<dbReference type="EMBL" id="AEYH02002565">
    <property type="protein sequence ID" value="KFG37550.1"/>
    <property type="molecule type" value="Genomic_DNA"/>
</dbReference>
<sequence length="523" mass="57625">MISVLLWVISFIILLLVLGVDINTVIVSGAACLSAIIVALSYFYQNFVTAVLFIAVSNPFNVGDRVRIDGGEILYVRKIRTYTSEFETVHGRPVFYSNAVLFNRVITNESRSKNSCFEIPLVLDIRTPESAIRQLQAAMQRYLESRSLEFVKDTFRLFVTSVQPGRQIDVSLWMTCVEGWGNVLKVLRTRTEVYFYLLKQLARLHISFQLPLQPIHFPSTSGASLQTAGSGNPAAGRLTPASPQERKVVSAAAATQQFQNATAHGQSLPAALAPHAWGDVCLQPEVSPFWSSPLVGERSPGAECTRFGFLPSSAQLGGDEAVSSSGRRHFWERPGALASGVCASASCVGLQGDRGARCGETGRHEASPLDRGARLWNSGSVAAGTRKKLVEKRKCTTPAVSVSFREDRETDVALGAYCGEEDSPPVPKQRVRVSGVLRARRGDTENMRRRGRRQERELRLSLKASESSDRGSCRDRERQALLFQGEHQGSATWVCTASRNRETEEKKSPGLSERRFSQLSSRD</sequence>
<protein>
    <submittedName>
        <fullName evidence="6">Transporter, small conductance mechanosensitive ion channel (MscS) family protein</fullName>
    </submittedName>
</protein>
<feature type="domain" description="Mechanosensitive ion channel MscS" evidence="5">
    <location>
        <begin position="45"/>
        <end position="111"/>
    </location>
</feature>
<comment type="subcellular location">
    <subcellularLocation>
        <location evidence="1">Membrane</location>
        <topology evidence="1">Multi-pass membrane protein</topology>
    </subcellularLocation>
</comment>
<proteinExistence type="inferred from homology"/>
<dbReference type="PANTHER" id="PTHR31618:SF1">
    <property type="entry name" value="EF-HAND DOMAIN-CONTAINING PROTEIN"/>
    <property type="match status" value="1"/>
</dbReference>
<feature type="compositionally biased region" description="Basic and acidic residues" evidence="3">
    <location>
        <begin position="440"/>
        <end position="473"/>
    </location>
</feature>
<dbReference type="InterPro" id="IPR006685">
    <property type="entry name" value="MscS_channel_2nd"/>
</dbReference>